<evidence type="ECO:0000313" key="1">
    <source>
        <dbReference type="EMBL" id="GAF98665.1"/>
    </source>
</evidence>
<reference evidence="1" key="1">
    <citation type="journal article" date="2014" name="Front. Microbiol.">
        <title>High frequency of phylogenetically diverse reductive dehalogenase-homologous genes in deep subseafloor sedimentary metagenomes.</title>
        <authorList>
            <person name="Kawai M."/>
            <person name="Futagami T."/>
            <person name="Toyoda A."/>
            <person name="Takaki Y."/>
            <person name="Nishi S."/>
            <person name="Hori S."/>
            <person name="Arai W."/>
            <person name="Tsubouchi T."/>
            <person name="Morono Y."/>
            <person name="Uchiyama I."/>
            <person name="Ito T."/>
            <person name="Fujiyama A."/>
            <person name="Inagaki F."/>
            <person name="Takami H."/>
        </authorList>
    </citation>
    <scope>NUCLEOTIDE SEQUENCE</scope>
    <source>
        <strain evidence="1">Expedition CK06-06</strain>
    </source>
</reference>
<sequence length="83" mass="9399">MLDPAVSEGIIRVIEDSLGQIVHSAFRKGCDSAEAVDIWRAINDLDDKDWSNAIYYMTNCLANSVGYVEWDELVEAMEEERES</sequence>
<proteinExistence type="predicted"/>
<name>X0VDM8_9ZZZZ</name>
<dbReference type="AlphaFoldDB" id="X0VDM8"/>
<accession>X0VDM8</accession>
<organism evidence="1">
    <name type="scientific">marine sediment metagenome</name>
    <dbReference type="NCBI Taxonomy" id="412755"/>
    <lineage>
        <taxon>unclassified sequences</taxon>
        <taxon>metagenomes</taxon>
        <taxon>ecological metagenomes</taxon>
    </lineage>
</organism>
<protein>
    <submittedName>
        <fullName evidence="1">Uncharacterized protein</fullName>
    </submittedName>
</protein>
<comment type="caution">
    <text evidence="1">The sequence shown here is derived from an EMBL/GenBank/DDBJ whole genome shotgun (WGS) entry which is preliminary data.</text>
</comment>
<gene>
    <name evidence="1" type="ORF">S01H1_20098</name>
</gene>
<dbReference type="EMBL" id="BARS01010943">
    <property type="protein sequence ID" value="GAF98665.1"/>
    <property type="molecule type" value="Genomic_DNA"/>
</dbReference>